<evidence type="ECO:0000313" key="4">
    <source>
        <dbReference type="EMBL" id="GBC09570.1"/>
    </source>
</evidence>
<sequence>MDDYRRYRQTDNSAKNELFRGATNNTNNQYPPPPPYGGYQQPQYGGYQQPQYGGYQPTYAQQEETEEDVEEIKSQIHSVKQASVNSTLKSLQMLEQAEQAGQNTLNKLGEQTQRINYTERQLDLADAHAERASEQASKLKKVNGSMFGFDVSNPFTKGKREAKELARVQAMQEEQRTSRENMRAGNWESQQRINAALKQGQNQTNYQPGKSSQAQRSKFQFEADDEDNAMEDQIDNNLDKLSVGLTRLNAMASAAGQEIRNQNESLDRISSKTEKVDNSIVKTTHSLKKIR</sequence>
<evidence type="ECO:0000256" key="1">
    <source>
        <dbReference type="ARBA" id="ARBA00009480"/>
    </source>
</evidence>
<dbReference type="PROSITE" id="PS50192">
    <property type="entry name" value="T_SNARE"/>
    <property type="match status" value="1"/>
</dbReference>
<comment type="caution">
    <text evidence="4">The sequence shown here is derived from an EMBL/GenBank/DDBJ whole genome shotgun (WGS) entry which is preliminary data.</text>
</comment>
<dbReference type="CDD" id="cd15857">
    <property type="entry name" value="SNARE_SEC9C"/>
    <property type="match status" value="1"/>
</dbReference>
<dbReference type="PANTHER" id="PTHR19305">
    <property type="entry name" value="SYNAPTOSOMAL ASSOCIATED PROTEIN"/>
    <property type="match status" value="1"/>
</dbReference>
<evidence type="ECO:0000259" key="3">
    <source>
        <dbReference type="PROSITE" id="PS50192"/>
    </source>
</evidence>
<keyword evidence="6" id="KW-1185">Reference proteome</keyword>
<feature type="compositionally biased region" description="Basic and acidic residues" evidence="2">
    <location>
        <begin position="265"/>
        <end position="277"/>
    </location>
</feature>
<feature type="domain" description="T-SNARE coiled-coil homology" evidence="3">
    <location>
        <begin position="228"/>
        <end position="290"/>
    </location>
</feature>
<gene>
    <name evidence="5" type="ORF">RCL2_001736200</name>
    <name evidence="4" type="ORF">RclHR1_00090004</name>
</gene>
<comment type="similarity">
    <text evidence="1">Belongs to the SNAP-25 family.</text>
</comment>
<evidence type="ECO:0000256" key="2">
    <source>
        <dbReference type="SAM" id="MobiDB-lite"/>
    </source>
</evidence>
<dbReference type="GO" id="GO:0006887">
    <property type="term" value="P:exocytosis"/>
    <property type="evidence" value="ECO:0007669"/>
    <property type="project" value="TreeGrafter"/>
</dbReference>
<dbReference type="GO" id="GO:0005484">
    <property type="term" value="F:SNAP receptor activity"/>
    <property type="evidence" value="ECO:0007669"/>
    <property type="project" value="TreeGrafter"/>
</dbReference>
<dbReference type="SMART" id="SM00397">
    <property type="entry name" value="t_SNARE"/>
    <property type="match status" value="2"/>
</dbReference>
<proteinExistence type="inferred from homology"/>
<name>A0A2Z6SGH5_9GLOM</name>
<protein>
    <submittedName>
        <fullName evidence="5">t-SNARE component Sec9</fullName>
    </submittedName>
</protein>
<evidence type="ECO:0000313" key="6">
    <source>
        <dbReference type="Proteomes" id="UP000247702"/>
    </source>
</evidence>
<dbReference type="EMBL" id="BLAL01000194">
    <property type="protein sequence ID" value="GES90521.1"/>
    <property type="molecule type" value="Genomic_DNA"/>
</dbReference>
<dbReference type="Gene3D" id="1.20.5.110">
    <property type="match status" value="2"/>
</dbReference>
<dbReference type="CDD" id="cd15886">
    <property type="entry name" value="SNARE_SEC9N"/>
    <property type="match status" value="1"/>
</dbReference>
<dbReference type="InterPro" id="IPR000727">
    <property type="entry name" value="T_SNARE_dom"/>
</dbReference>
<reference evidence="5" key="2">
    <citation type="submission" date="2019-10" db="EMBL/GenBank/DDBJ databases">
        <title>Conservation and host-specific expression of non-tandemly repeated heterogenous ribosome RNA gene in arbuscular mycorrhizal fungi.</title>
        <authorList>
            <person name="Maeda T."/>
            <person name="Kobayashi Y."/>
            <person name="Nakagawa T."/>
            <person name="Ezawa T."/>
            <person name="Yamaguchi K."/>
            <person name="Bino T."/>
            <person name="Nishimoto Y."/>
            <person name="Shigenobu S."/>
            <person name="Kawaguchi M."/>
        </authorList>
    </citation>
    <scope>NUCLEOTIDE SEQUENCE</scope>
    <source>
        <strain evidence="5">HR1</strain>
    </source>
</reference>
<organism evidence="4 6">
    <name type="scientific">Rhizophagus clarus</name>
    <dbReference type="NCBI Taxonomy" id="94130"/>
    <lineage>
        <taxon>Eukaryota</taxon>
        <taxon>Fungi</taxon>
        <taxon>Fungi incertae sedis</taxon>
        <taxon>Mucoromycota</taxon>
        <taxon>Glomeromycotina</taxon>
        <taxon>Glomeromycetes</taxon>
        <taxon>Glomerales</taxon>
        <taxon>Glomeraceae</taxon>
        <taxon>Rhizophagus</taxon>
    </lineage>
</organism>
<accession>A0A2Z6SGH5</accession>
<feature type="region of interest" description="Disordered" evidence="2">
    <location>
        <begin position="1"/>
        <end position="69"/>
    </location>
</feature>
<dbReference type="OrthoDB" id="18679at2759"/>
<evidence type="ECO:0000313" key="5">
    <source>
        <dbReference type="EMBL" id="GES90521.1"/>
    </source>
</evidence>
<dbReference type="AlphaFoldDB" id="A0A2Z6SGH5"/>
<dbReference type="Proteomes" id="UP000247702">
    <property type="component" value="Unassembled WGS sequence"/>
</dbReference>
<dbReference type="GO" id="GO:0019905">
    <property type="term" value="F:syntaxin binding"/>
    <property type="evidence" value="ECO:0007669"/>
    <property type="project" value="TreeGrafter"/>
</dbReference>
<dbReference type="STRING" id="94130.A0A2Z6SGH5"/>
<dbReference type="GO" id="GO:0005886">
    <property type="term" value="C:plasma membrane"/>
    <property type="evidence" value="ECO:0007669"/>
    <property type="project" value="TreeGrafter"/>
</dbReference>
<dbReference type="SUPFAM" id="SSF58038">
    <property type="entry name" value="SNARE fusion complex"/>
    <property type="match status" value="2"/>
</dbReference>
<dbReference type="EMBL" id="BEXD01004314">
    <property type="protein sequence ID" value="GBC09570.1"/>
    <property type="molecule type" value="Genomic_DNA"/>
</dbReference>
<dbReference type="Proteomes" id="UP000615446">
    <property type="component" value="Unassembled WGS sequence"/>
</dbReference>
<dbReference type="GO" id="GO:0031201">
    <property type="term" value="C:SNARE complex"/>
    <property type="evidence" value="ECO:0007669"/>
    <property type="project" value="TreeGrafter"/>
</dbReference>
<dbReference type="PANTHER" id="PTHR19305:SF9">
    <property type="entry name" value="SYNAPTOSOMAL-ASSOCIATED PROTEIN 29"/>
    <property type="match status" value="1"/>
</dbReference>
<reference evidence="4 6" key="1">
    <citation type="submission" date="2017-11" db="EMBL/GenBank/DDBJ databases">
        <title>The genome of Rhizophagus clarus HR1 reveals common genetic basis of auxotrophy among arbuscular mycorrhizal fungi.</title>
        <authorList>
            <person name="Kobayashi Y."/>
        </authorList>
    </citation>
    <scope>NUCLEOTIDE SEQUENCE [LARGE SCALE GENOMIC DNA]</scope>
    <source>
        <strain evidence="4 6">HR1</strain>
    </source>
</reference>
<feature type="compositionally biased region" description="Low complexity" evidence="2">
    <location>
        <begin position="37"/>
        <end position="57"/>
    </location>
</feature>
<dbReference type="GO" id="GO:0006906">
    <property type="term" value="P:vesicle fusion"/>
    <property type="evidence" value="ECO:0007669"/>
    <property type="project" value="TreeGrafter"/>
</dbReference>
<feature type="region of interest" description="Disordered" evidence="2">
    <location>
        <begin position="256"/>
        <end position="277"/>
    </location>
</feature>